<sequence>MVDNCGNWGWSCLSTPLPQNLIARVAAILPHSTFFGQDLSHWRWEQNHCFSTKSTYSALDIDDYLERDFNWKSKTLLHVLRDCSMAQSV</sequence>
<reference evidence="1 2" key="1">
    <citation type="journal article" date="2024" name="G3 (Bethesda)">
        <title>Genome assembly of Hibiscus sabdariffa L. provides insights into metabolisms of medicinal natural products.</title>
        <authorList>
            <person name="Kim T."/>
        </authorList>
    </citation>
    <scope>NUCLEOTIDE SEQUENCE [LARGE SCALE GENOMIC DNA]</scope>
    <source>
        <strain evidence="1">TK-2024</strain>
        <tissue evidence="1">Old leaves</tissue>
    </source>
</reference>
<evidence type="ECO:0000313" key="1">
    <source>
        <dbReference type="EMBL" id="KAK8993832.1"/>
    </source>
</evidence>
<accession>A0ABR2PZG6</accession>
<name>A0ABR2PZG6_9ROSI</name>
<proteinExistence type="predicted"/>
<protein>
    <submittedName>
        <fullName evidence="1">Uncharacterized protein</fullName>
    </submittedName>
</protein>
<dbReference type="EMBL" id="JBBPBN010000048">
    <property type="protein sequence ID" value="KAK8993832.1"/>
    <property type="molecule type" value="Genomic_DNA"/>
</dbReference>
<organism evidence="1 2">
    <name type="scientific">Hibiscus sabdariffa</name>
    <name type="common">roselle</name>
    <dbReference type="NCBI Taxonomy" id="183260"/>
    <lineage>
        <taxon>Eukaryota</taxon>
        <taxon>Viridiplantae</taxon>
        <taxon>Streptophyta</taxon>
        <taxon>Embryophyta</taxon>
        <taxon>Tracheophyta</taxon>
        <taxon>Spermatophyta</taxon>
        <taxon>Magnoliopsida</taxon>
        <taxon>eudicotyledons</taxon>
        <taxon>Gunneridae</taxon>
        <taxon>Pentapetalae</taxon>
        <taxon>rosids</taxon>
        <taxon>malvids</taxon>
        <taxon>Malvales</taxon>
        <taxon>Malvaceae</taxon>
        <taxon>Malvoideae</taxon>
        <taxon>Hibiscus</taxon>
    </lineage>
</organism>
<keyword evidence="2" id="KW-1185">Reference proteome</keyword>
<comment type="caution">
    <text evidence="1">The sequence shown here is derived from an EMBL/GenBank/DDBJ whole genome shotgun (WGS) entry which is preliminary data.</text>
</comment>
<dbReference type="Proteomes" id="UP001396334">
    <property type="component" value="Unassembled WGS sequence"/>
</dbReference>
<gene>
    <name evidence="1" type="ORF">V6N11_008047</name>
</gene>
<evidence type="ECO:0000313" key="2">
    <source>
        <dbReference type="Proteomes" id="UP001396334"/>
    </source>
</evidence>